<evidence type="ECO:0000313" key="1">
    <source>
        <dbReference type="EMBL" id="MEJ8823703.1"/>
    </source>
</evidence>
<reference evidence="1 2" key="1">
    <citation type="submission" date="2024-03" db="EMBL/GenBank/DDBJ databases">
        <title>Novel species of the genus Variovorax.</title>
        <authorList>
            <person name="Liu Q."/>
            <person name="Xin Y.-H."/>
        </authorList>
    </citation>
    <scope>NUCLEOTIDE SEQUENCE [LARGE SCALE GENOMIC DNA]</scope>
    <source>
        <strain evidence="1 2">KACC 18501</strain>
    </source>
</reference>
<accession>A0ABU8W121</accession>
<organism evidence="1 2">
    <name type="scientific">Variovorax humicola</name>
    <dbReference type="NCBI Taxonomy" id="1769758"/>
    <lineage>
        <taxon>Bacteria</taxon>
        <taxon>Pseudomonadati</taxon>
        <taxon>Pseudomonadota</taxon>
        <taxon>Betaproteobacteria</taxon>
        <taxon>Burkholderiales</taxon>
        <taxon>Comamonadaceae</taxon>
        <taxon>Variovorax</taxon>
    </lineage>
</organism>
<dbReference type="RefSeq" id="WP_340364732.1">
    <property type="nucleotide sequence ID" value="NZ_JBBKZV010000009.1"/>
</dbReference>
<dbReference type="Proteomes" id="UP001363010">
    <property type="component" value="Unassembled WGS sequence"/>
</dbReference>
<protein>
    <submittedName>
        <fullName evidence="1">Uncharacterized protein</fullName>
    </submittedName>
</protein>
<comment type="caution">
    <text evidence="1">The sequence shown here is derived from an EMBL/GenBank/DDBJ whole genome shotgun (WGS) entry which is preliminary data.</text>
</comment>
<name>A0ABU8W121_9BURK</name>
<sequence>MKKPRAFLHGAFSLAALLSAQVFDHFRRLDAMNDEGNGCAKDEKQDEHAGTMKVRREFIFG</sequence>
<evidence type="ECO:0000313" key="2">
    <source>
        <dbReference type="Proteomes" id="UP001363010"/>
    </source>
</evidence>
<gene>
    <name evidence="1" type="ORF">WKW80_16950</name>
</gene>
<keyword evidence="2" id="KW-1185">Reference proteome</keyword>
<dbReference type="EMBL" id="JBBKZV010000009">
    <property type="protein sequence ID" value="MEJ8823703.1"/>
    <property type="molecule type" value="Genomic_DNA"/>
</dbReference>
<proteinExistence type="predicted"/>